<dbReference type="GO" id="GO:0004156">
    <property type="term" value="F:dihydropteroate synthase activity"/>
    <property type="evidence" value="ECO:0007669"/>
    <property type="project" value="UniProtKB-EC"/>
</dbReference>
<dbReference type="AlphaFoldDB" id="A0A7X0J5Z8"/>
<reference evidence="10 11" key="1">
    <citation type="submission" date="2020-08" db="EMBL/GenBank/DDBJ databases">
        <title>Genomic Encyclopedia of Type Strains, Phase IV (KMG-V): Genome sequencing to study the core and pangenomes of soil and plant-associated prokaryotes.</title>
        <authorList>
            <person name="Whitman W."/>
        </authorList>
    </citation>
    <scope>NUCLEOTIDE SEQUENCE [LARGE SCALE GENOMIC DNA]</scope>
    <source>
        <strain evidence="10 11">M2T3</strain>
    </source>
</reference>
<evidence type="ECO:0000256" key="1">
    <source>
        <dbReference type="ARBA" id="ARBA00000012"/>
    </source>
</evidence>
<dbReference type="Gene3D" id="3.20.20.20">
    <property type="entry name" value="Dihydropteroate synthase-like"/>
    <property type="match status" value="1"/>
</dbReference>
<protein>
    <recommendedName>
        <fullName evidence="4">dihydropteroate synthase</fullName>
        <ecNumber evidence="4">2.5.1.15</ecNumber>
    </recommendedName>
</protein>
<dbReference type="GO" id="GO:0046872">
    <property type="term" value="F:metal ion binding"/>
    <property type="evidence" value="ECO:0007669"/>
    <property type="project" value="UniProtKB-KW"/>
</dbReference>
<dbReference type="NCBIfam" id="TIGR01496">
    <property type="entry name" value="DHPS"/>
    <property type="match status" value="1"/>
</dbReference>
<dbReference type="InterPro" id="IPR045031">
    <property type="entry name" value="DHP_synth-like"/>
</dbReference>
<evidence type="ECO:0000256" key="7">
    <source>
        <dbReference type="ARBA" id="ARBA00022842"/>
    </source>
</evidence>
<dbReference type="PANTHER" id="PTHR20941">
    <property type="entry name" value="FOLATE SYNTHESIS PROTEINS"/>
    <property type="match status" value="1"/>
</dbReference>
<evidence type="ECO:0000256" key="5">
    <source>
        <dbReference type="ARBA" id="ARBA00022679"/>
    </source>
</evidence>
<evidence type="ECO:0000256" key="6">
    <source>
        <dbReference type="ARBA" id="ARBA00022723"/>
    </source>
</evidence>
<keyword evidence="5 10" id="KW-0808">Transferase</keyword>
<comment type="caution">
    <text evidence="10">The sequence shown here is derived from an EMBL/GenBank/DDBJ whole genome shotgun (WGS) entry which is preliminary data.</text>
</comment>
<name>A0A7X0J5Z8_9SPHI</name>
<dbReference type="InterPro" id="IPR006390">
    <property type="entry name" value="DHP_synth_dom"/>
</dbReference>
<sequence>MSRLILNRLYKMMAKDTFLNRKITLNLKGELLDLSRPCVMGILNLTPDSFYSNSRMGSIDAALERAETCLEEGATFIDIGAYSSRPGADEVSTDEELKRIIPAITAISKRFPGAKLSVDTFRAKIARESIDAGAHVINDISGGTLDEAMFETVAALNVPYILMHMRGNPQTMQKKPVYANIGLEVADYFTEKISRLRTMGVKDIILDPGFGFAKNTTHNYQLFNQLENFDLFGLPVLVGISRKSMIYKLLGNTAEEALNGTTVLNTIALQKGASILRVHDVKAAVECISIVEKMQQS</sequence>
<evidence type="ECO:0000256" key="4">
    <source>
        <dbReference type="ARBA" id="ARBA00012458"/>
    </source>
</evidence>
<keyword evidence="6" id="KW-0479">Metal-binding</keyword>
<dbReference type="EMBL" id="JACHCC010000009">
    <property type="protein sequence ID" value="MBB6501294.1"/>
    <property type="molecule type" value="Genomic_DNA"/>
</dbReference>
<dbReference type="EC" id="2.5.1.15" evidence="4"/>
<comment type="pathway">
    <text evidence="3">Cofactor biosynthesis; tetrahydrofolate biosynthesis; 7,8-dihydrofolate from 2-amino-4-hydroxy-6-hydroxymethyl-7,8-dihydropteridine diphosphate and 4-aminobenzoate: step 1/2.</text>
</comment>
<dbReference type="CDD" id="cd00739">
    <property type="entry name" value="DHPS"/>
    <property type="match status" value="1"/>
</dbReference>
<accession>A0A7X0J5Z8</accession>
<dbReference type="PROSITE" id="PS50972">
    <property type="entry name" value="PTERIN_BINDING"/>
    <property type="match status" value="1"/>
</dbReference>
<dbReference type="Proteomes" id="UP000521017">
    <property type="component" value="Unassembled WGS sequence"/>
</dbReference>
<dbReference type="GO" id="GO:0046654">
    <property type="term" value="P:tetrahydrofolate biosynthetic process"/>
    <property type="evidence" value="ECO:0007669"/>
    <property type="project" value="TreeGrafter"/>
</dbReference>
<gene>
    <name evidence="10" type="ORF">HDF25_003461</name>
</gene>
<evidence type="ECO:0000256" key="8">
    <source>
        <dbReference type="ARBA" id="ARBA00022909"/>
    </source>
</evidence>
<organism evidence="10 11">
    <name type="scientific">Pedobacter cryoconitis</name>
    <dbReference type="NCBI Taxonomy" id="188932"/>
    <lineage>
        <taxon>Bacteria</taxon>
        <taxon>Pseudomonadati</taxon>
        <taxon>Bacteroidota</taxon>
        <taxon>Sphingobacteriia</taxon>
        <taxon>Sphingobacteriales</taxon>
        <taxon>Sphingobacteriaceae</taxon>
        <taxon>Pedobacter</taxon>
    </lineage>
</organism>
<keyword evidence="7" id="KW-0460">Magnesium</keyword>
<evidence type="ECO:0000256" key="3">
    <source>
        <dbReference type="ARBA" id="ARBA00004763"/>
    </source>
</evidence>
<evidence type="ECO:0000313" key="11">
    <source>
        <dbReference type="Proteomes" id="UP000521017"/>
    </source>
</evidence>
<proteinExistence type="predicted"/>
<comment type="cofactor">
    <cofactor evidence="2">
        <name>Mg(2+)</name>
        <dbReference type="ChEBI" id="CHEBI:18420"/>
    </cofactor>
</comment>
<keyword evidence="8" id="KW-0289">Folate biosynthesis</keyword>
<dbReference type="InterPro" id="IPR000489">
    <property type="entry name" value="Pterin-binding_dom"/>
</dbReference>
<dbReference type="PANTHER" id="PTHR20941:SF1">
    <property type="entry name" value="FOLIC ACID SYNTHESIS PROTEIN FOL1"/>
    <property type="match status" value="1"/>
</dbReference>
<dbReference type="GO" id="GO:0046656">
    <property type="term" value="P:folic acid biosynthetic process"/>
    <property type="evidence" value="ECO:0007669"/>
    <property type="project" value="UniProtKB-KW"/>
</dbReference>
<comment type="catalytic activity">
    <reaction evidence="1">
        <text>(7,8-dihydropterin-6-yl)methyl diphosphate + 4-aminobenzoate = 7,8-dihydropteroate + diphosphate</text>
        <dbReference type="Rhea" id="RHEA:19949"/>
        <dbReference type="ChEBI" id="CHEBI:17836"/>
        <dbReference type="ChEBI" id="CHEBI:17839"/>
        <dbReference type="ChEBI" id="CHEBI:33019"/>
        <dbReference type="ChEBI" id="CHEBI:72950"/>
        <dbReference type="EC" id="2.5.1.15"/>
    </reaction>
</comment>
<evidence type="ECO:0000313" key="10">
    <source>
        <dbReference type="EMBL" id="MBB6501294.1"/>
    </source>
</evidence>
<dbReference type="GO" id="GO:0005829">
    <property type="term" value="C:cytosol"/>
    <property type="evidence" value="ECO:0007669"/>
    <property type="project" value="TreeGrafter"/>
</dbReference>
<dbReference type="Pfam" id="PF00809">
    <property type="entry name" value="Pterin_bind"/>
    <property type="match status" value="1"/>
</dbReference>
<evidence type="ECO:0000256" key="2">
    <source>
        <dbReference type="ARBA" id="ARBA00001946"/>
    </source>
</evidence>
<dbReference type="InterPro" id="IPR011005">
    <property type="entry name" value="Dihydropteroate_synth-like_sf"/>
</dbReference>
<evidence type="ECO:0000259" key="9">
    <source>
        <dbReference type="PROSITE" id="PS50972"/>
    </source>
</evidence>
<feature type="domain" description="Pterin-binding" evidence="9">
    <location>
        <begin position="37"/>
        <end position="289"/>
    </location>
</feature>
<dbReference type="SUPFAM" id="SSF51717">
    <property type="entry name" value="Dihydropteroate synthetase-like"/>
    <property type="match status" value="1"/>
</dbReference>